<comment type="caution">
    <text evidence="2">The sequence shown here is derived from an EMBL/GenBank/DDBJ whole genome shotgun (WGS) entry which is preliminary data.</text>
</comment>
<sequence>MLGCYCLVSCAAPRLIVQMTRGTHKFRERQRLVCRSLVLRHSPLLGPDSTSRPATRQNGVLKLGT</sequence>
<gene>
    <name evidence="2" type="ORF">E2C01_049322</name>
</gene>
<feature type="region of interest" description="Disordered" evidence="1">
    <location>
        <begin position="45"/>
        <end position="65"/>
    </location>
</feature>
<evidence type="ECO:0000313" key="2">
    <source>
        <dbReference type="EMBL" id="MPC55388.1"/>
    </source>
</evidence>
<keyword evidence="3" id="KW-1185">Reference proteome</keyword>
<reference evidence="2 3" key="1">
    <citation type="submission" date="2019-05" db="EMBL/GenBank/DDBJ databases">
        <title>Another draft genome of Portunus trituberculatus and its Hox gene families provides insights of decapod evolution.</title>
        <authorList>
            <person name="Jeong J.-H."/>
            <person name="Song I."/>
            <person name="Kim S."/>
            <person name="Choi T."/>
            <person name="Kim D."/>
            <person name="Ryu S."/>
            <person name="Kim W."/>
        </authorList>
    </citation>
    <scope>NUCLEOTIDE SEQUENCE [LARGE SCALE GENOMIC DNA]</scope>
    <source>
        <tissue evidence="2">Muscle</tissue>
    </source>
</reference>
<feature type="compositionally biased region" description="Polar residues" evidence="1">
    <location>
        <begin position="48"/>
        <end position="58"/>
    </location>
</feature>
<dbReference type="EMBL" id="VSRR010013125">
    <property type="protein sequence ID" value="MPC55388.1"/>
    <property type="molecule type" value="Genomic_DNA"/>
</dbReference>
<evidence type="ECO:0000256" key="1">
    <source>
        <dbReference type="SAM" id="MobiDB-lite"/>
    </source>
</evidence>
<accession>A0A5B7GE46</accession>
<name>A0A5B7GE46_PORTR</name>
<protein>
    <submittedName>
        <fullName evidence="2">Uncharacterized protein</fullName>
    </submittedName>
</protein>
<dbReference type="Proteomes" id="UP000324222">
    <property type="component" value="Unassembled WGS sequence"/>
</dbReference>
<organism evidence="2 3">
    <name type="scientific">Portunus trituberculatus</name>
    <name type="common">Swimming crab</name>
    <name type="synonym">Neptunus trituberculatus</name>
    <dbReference type="NCBI Taxonomy" id="210409"/>
    <lineage>
        <taxon>Eukaryota</taxon>
        <taxon>Metazoa</taxon>
        <taxon>Ecdysozoa</taxon>
        <taxon>Arthropoda</taxon>
        <taxon>Crustacea</taxon>
        <taxon>Multicrustacea</taxon>
        <taxon>Malacostraca</taxon>
        <taxon>Eumalacostraca</taxon>
        <taxon>Eucarida</taxon>
        <taxon>Decapoda</taxon>
        <taxon>Pleocyemata</taxon>
        <taxon>Brachyura</taxon>
        <taxon>Eubrachyura</taxon>
        <taxon>Portunoidea</taxon>
        <taxon>Portunidae</taxon>
        <taxon>Portuninae</taxon>
        <taxon>Portunus</taxon>
    </lineage>
</organism>
<evidence type="ECO:0000313" key="3">
    <source>
        <dbReference type="Proteomes" id="UP000324222"/>
    </source>
</evidence>
<dbReference type="AlphaFoldDB" id="A0A5B7GE46"/>
<proteinExistence type="predicted"/>